<dbReference type="InterPro" id="IPR019238">
    <property type="entry name" value="AbiEi_2"/>
</dbReference>
<comment type="caution">
    <text evidence="1">The sequence shown here is derived from an EMBL/GenBank/DDBJ whole genome shotgun (WGS) entry which is preliminary data.</text>
</comment>
<keyword evidence="2" id="KW-1185">Reference proteome</keyword>
<proteinExistence type="predicted"/>
<dbReference type="Proteomes" id="UP000614741">
    <property type="component" value="Unassembled WGS sequence"/>
</dbReference>
<accession>A0ABQ4DRF1</accession>
<reference evidence="1 2" key="1">
    <citation type="submission" date="2021-01" db="EMBL/GenBank/DDBJ databases">
        <title>Whole genome shotgun sequence of Cellulomonas phragmiteti NBRC 110785.</title>
        <authorList>
            <person name="Komaki H."/>
            <person name="Tamura T."/>
        </authorList>
    </citation>
    <scope>NUCLEOTIDE SEQUENCE [LARGE SCALE GENOMIC DNA]</scope>
    <source>
        <strain evidence="1 2">NBRC 110785</strain>
    </source>
</reference>
<dbReference type="EMBL" id="BONP01000045">
    <property type="protein sequence ID" value="GIG41914.1"/>
    <property type="molecule type" value="Genomic_DNA"/>
</dbReference>
<gene>
    <name evidence="1" type="ORF">Cph01nite_36760</name>
</gene>
<organism evidence="1 2">
    <name type="scientific">Cellulomonas phragmiteti</name>
    <dbReference type="NCBI Taxonomy" id="478780"/>
    <lineage>
        <taxon>Bacteria</taxon>
        <taxon>Bacillati</taxon>
        <taxon>Actinomycetota</taxon>
        <taxon>Actinomycetes</taxon>
        <taxon>Micrococcales</taxon>
        <taxon>Cellulomonadaceae</taxon>
        <taxon>Cellulomonas</taxon>
    </lineage>
</organism>
<name>A0ABQ4DRF1_9CELL</name>
<evidence type="ECO:0000313" key="1">
    <source>
        <dbReference type="EMBL" id="GIG41914.1"/>
    </source>
</evidence>
<dbReference type="Pfam" id="PF09952">
    <property type="entry name" value="AbiEi_2"/>
    <property type="match status" value="1"/>
</dbReference>
<sequence length="337" mass="35960">MRALRSASGGRFDARPTSAGVELCHDGTAHPLHPIWAGDGFPADVRQALGTSTPAPPDATPVVVARRLSAGSRTFLAERGMSWADEAGGLDLAAGPILIRIPTLTPPTETARARFTAAAGAVAEHLLHRATSGETLVPLVSDLAAAVGASPGAISRALTYFDAQGWTARTGARRGPTSRRDVVERGALLDGWATWYAARPDDVVTAHALIREPDTWLADVLAPAWPRGSWAVTGLVALQHRAPLATATNPVDLYLEGTVFDLDLRDVLAAAELTPTDTGARVRVLRADRYTSPLLRAARDEEVPLVSDVRLYGDLLRRGGVRAEEYAMHLREQRIGF</sequence>
<evidence type="ECO:0000313" key="2">
    <source>
        <dbReference type="Proteomes" id="UP000614741"/>
    </source>
</evidence>
<protein>
    <submittedName>
        <fullName evidence="1">Uncharacterized protein</fullName>
    </submittedName>
</protein>